<proteinExistence type="inferred from homology"/>
<dbReference type="CDD" id="cd03114">
    <property type="entry name" value="MMAA-like"/>
    <property type="match status" value="1"/>
</dbReference>
<comment type="caution">
    <text evidence="2">The sequence shown here is derived from an EMBL/GenBank/DDBJ whole genome shotgun (WGS) entry which is preliminary data.</text>
</comment>
<dbReference type="EMBL" id="JARULN010000002">
    <property type="protein sequence ID" value="MDG5753387.1"/>
    <property type="molecule type" value="Genomic_DNA"/>
</dbReference>
<dbReference type="Gene3D" id="1.10.287.130">
    <property type="match status" value="1"/>
</dbReference>
<dbReference type="PANTHER" id="PTHR23408">
    <property type="entry name" value="METHYLMALONYL-COA MUTASE"/>
    <property type="match status" value="1"/>
</dbReference>
<protein>
    <submittedName>
        <fullName evidence="2">Methylmalonyl Co-A mutase-associated GTPase MeaB</fullName>
        <ecNumber evidence="2">3.6.5.-</ecNumber>
    </submittedName>
</protein>
<dbReference type="InterPro" id="IPR005129">
    <property type="entry name" value="GTPase_ArgK"/>
</dbReference>
<evidence type="ECO:0000313" key="2">
    <source>
        <dbReference type="EMBL" id="MDG5753387.1"/>
    </source>
</evidence>
<keyword evidence="3" id="KW-1185">Reference proteome</keyword>
<dbReference type="PANTHER" id="PTHR23408:SF3">
    <property type="entry name" value="METHYLMALONIC ACIDURIA TYPE A PROTEIN, MITOCHONDRIAL"/>
    <property type="match status" value="1"/>
</dbReference>
<name>A0ABT6H466_9BACI</name>
<dbReference type="GO" id="GO:0016787">
    <property type="term" value="F:hydrolase activity"/>
    <property type="evidence" value="ECO:0007669"/>
    <property type="project" value="UniProtKB-KW"/>
</dbReference>
<reference evidence="2 3" key="1">
    <citation type="submission" date="2023-04" db="EMBL/GenBank/DDBJ databases">
        <title>Ectobacillus antri isolated from activated sludge.</title>
        <authorList>
            <person name="Yan P."/>
            <person name="Liu X."/>
        </authorList>
    </citation>
    <scope>NUCLEOTIDE SEQUENCE [LARGE SCALE GENOMIC DNA]</scope>
    <source>
        <strain evidence="2 3">C18H</strain>
    </source>
</reference>
<sequence length="364" mass="40437">MKEEKRPEWVPIEQSEAFASTIMDGTKPPFPENPPIKKRNISVEELVQGVKCNDRAFLAQAITLIESNAQKHKDKAQQLLKLLLPDTGKSIRIGITGVPGAGKSTFIEAFGTMLCEQGYKVAVLAIDPSSTLTRGSILGDKTRMERLIQQKNAFVRPSPSGGALGGVNRRTRETMLLCEAAGYNVIIVETVGVGQSEGMVRDMVDFFLLLTLTGAGDELQGIKRGILELTDAILINKADGENKVQALQTASLYTRMAHVFQPITDGWTVNISTCSALLGEGITEFWQTVRMFEAETKSSGVFEQRRLQQQKKWLYTSIREELEQRFFSQPEMRAHIFACERDILQGKKTVTTAVAELLTYYEAL</sequence>
<evidence type="ECO:0000313" key="3">
    <source>
        <dbReference type="Proteomes" id="UP001218246"/>
    </source>
</evidence>
<keyword evidence="2" id="KW-0378">Hydrolase</keyword>
<accession>A0ABT6H466</accession>
<dbReference type="InterPro" id="IPR027417">
    <property type="entry name" value="P-loop_NTPase"/>
</dbReference>
<dbReference type="NCBIfam" id="NF006958">
    <property type="entry name" value="PRK09435.1"/>
    <property type="match status" value="1"/>
</dbReference>
<comment type="similarity">
    <text evidence="1">Belongs to the SIMIBI class G3E GTPase family. ArgK/MeaB subfamily.</text>
</comment>
<evidence type="ECO:0000256" key="1">
    <source>
        <dbReference type="ARBA" id="ARBA00009625"/>
    </source>
</evidence>
<dbReference type="Proteomes" id="UP001218246">
    <property type="component" value="Unassembled WGS sequence"/>
</dbReference>
<dbReference type="NCBIfam" id="TIGR00750">
    <property type="entry name" value="lao"/>
    <property type="match status" value="1"/>
</dbReference>
<dbReference type="RefSeq" id="WP_278017849.1">
    <property type="nucleotide sequence ID" value="NZ_JARRRY010000001.1"/>
</dbReference>
<dbReference type="Gene3D" id="1.20.5.170">
    <property type="match status" value="1"/>
</dbReference>
<dbReference type="EC" id="3.6.5.-" evidence="2"/>
<dbReference type="Gene3D" id="3.40.50.300">
    <property type="entry name" value="P-loop containing nucleotide triphosphate hydrolases"/>
    <property type="match status" value="1"/>
</dbReference>
<gene>
    <name evidence="2" type="primary">meaB</name>
    <name evidence="2" type="ORF">P6P90_05170</name>
</gene>
<dbReference type="SUPFAM" id="SSF52540">
    <property type="entry name" value="P-loop containing nucleoside triphosphate hydrolases"/>
    <property type="match status" value="1"/>
</dbReference>
<organism evidence="2 3">
    <name type="scientific">Ectobacillus antri</name>
    <dbReference type="NCBI Taxonomy" id="2486280"/>
    <lineage>
        <taxon>Bacteria</taxon>
        <taxon>Bacillati</taxon>
        <taxon>Bacillota</taxon>
        <taxon>Bacilli</taxon>
        <taxon>Bacillales</taxon>
        <taxon>Bacillaceae</taxon>
        <taxon>Ectobacillus</taxon>
    </lineage>
</organism>
<dbReference type="Pfam" id="PF03308">
    <property type="entry name" value="MeaB"/>
    <property type="match status" value="1"/>
</dbReference>